<dbReference type="Gene3D" id="3.30.160.60">
    <property type="entry name" value="Classic Zinc Finger"/>
    <property type="match status" value="1"/>
</dbReference>
<dbReference type="Gene3D" id="2.60.40.10">
    <property type="entry name" value="Immunoglobulins"/>
    <property type="match status" value="1"/>
</dbReference>
<dbReference type="InterPro" id="IPR000315">
    <property type="entry name" value="Znf_B-box"/>
</dbReference>
<dbReference type="EMBL" id="JARBDR010000141">
    <property type="protein sequence ID" value="KAJ8320343.1"/>
    <property type="molecule type" value="Genomic_DNA"/>
</dbReference>
<evidence type="ECO:0000256" key="8">
    <source>
        <dbReference type="PROSITE-ProRule" id="PRU00087"/>
    </source>
</evidence>
<dbReference type="SUPFAM" id="SSF101898">
    <property type="entry name" value="NHL repeat"/>
    <property type="match status" value="1"/>
</dbReference>
<dbReference type="PROSITE" id="PS51125">
    <property type="entry name" value="NHL"/>
    <property type="match status" value="3"/>
</dbReference>
<dbReference type="InterPro" id="IPR013083">
    <property type="entry name" value="Znf_RING/FYVE/PHD"/>
</dbReference>
<organism evidence="13 14">
    <name type="scientific">Tegillarca granosa</name>
    <name type="common">Malaysian cockle</name>
    <name type="synonym">Anadara granosa</name>
    <dbReference type="NCBI Taxonomy" id="220873"/>
    <lineage>
        <taxon>Eukaryota</taxon>
        <taxon>Metazoa</taxon>
        <taxon>Spiralia</taxon>
        <taxon>Lophotrochozoa</taxon>
        <taxon>Mollusca</taxon>
        <taxon>Bivalvia</taxon>
        <taxon>Autobranchia</taxon>
        <taxon>Pteriomorphia</taxon>
        <taxon>Arcoida</taxon>
        <taxon>Arcoidea</taxon>
        <taxon>Arcidae</taxon>
        <taxon>Tegillarca</taxon>
    </lineage>
</organism>
<evidence type="ECO:0000256" key="10">
    <source>
        <dbReference type="SAM" id="Coils"/>
    </source>
</evidence>
<proteinExistence type="inferred from homology"/>
<dbReference type="InterPro" id="IPR047153">
    <property type="entry name" value="TRIM45/56/19-like"/>
</dbReference>
<dbReference type="InterPro" id="IPR001258">
    <property type="entry name" value="NHL_repeat"/>
</dbReference>
<evidence type="ECO:0000256" key="9">
    <source>
        <dbReference type="PROSITE-ProRule" id="PRU00504"/>
    </source>
</evidence>
<sequence>MLQFYEEYRFIATMMSSTLVETVSIDYEDFNDSFLTCGTCLCVYDAIEHSPKLLPCSHTVCKNCLERIVEAQTHDVGYFRCPICREHIGIPRGGVASFPPSYLVNQLLDLMSRQRRDVIPKCSSHSTQELLFCETCDSVFCTLCSGDEHCGRGASEHTVIPFSIAIKRMSEILLYKAHLCIKNLNSAYDNVSTEMHHLESAVEKTVESINRSFQDLITLVDKRRHECLQWVRKIREEKRKILREQLDLIQAEKDKVQNECDGLQYQVEVRNITKKISDLNEKLDTTSTLSEPRENSFLKYEFKHNSSLKDISKGLNDFGRIKISTTFPSLCTGKIGEAITHLKSSVSISTVDYHGNPRTSGSDPLSAEVRTDKGDIVESKVRDHENGTYEVQYVPPKSGKMKMYVSIFNRPIKGSPFIINVTDHNNPVWKFGSRGSAEDKFLQPVRVVTDSDGLTFVLDTGNSRIKVINKDGRFVRHIGPVGLENQGGTGLSLSQNGNLAVINWRTKCVSILTKEGELVSKFTHQDFVEPIDITVNSRGELIVADNGASKVFMFDQSGRLLTTFGGKGDKDGQFKLICAIAVGKCDEILVADHRIQVFSKDGKFSRTVPGSGKGQFGGITVDAGGLILATRTEKGKSFIQFCLLMLSRIQAFMTPFYSTSSRLPSFINSSYSMLSRIQAFMTPFYSMSSRLPSFMNSSYNIAMVTLIYEVILQLVVMVTLNYEPTLQHVVKDTNNYDFILQYVVKETNIYDLILQHVVEINFHYDLILHHVVMVNLHYNLILQHVVKCKGDNSNICIELSAFCFWSLQNRDLLTLTVFERVCKNIYWHSLL</sequence>
<keyword evidence="14" id="KW-1185">Reference proteome</keyword>
<evidence type="ECO:0000313" key="13">
    <source>
        <dbReference type="EMBL" id="KAJ8320343.1"/>
    </source>
</evidence>
<dbReference type="InterPro" id="IPR017868">
    <property type="entry name" value="Filamin/ABP280_repeat-like"/>
</dbReference>
<feature type="repeat" description="NHL" evidence="9">
    <location>
        <begin position="561"/>
        <end position="601"/>
    </location>
</feature>
<dbReference type="InterPro" id="IPR013783">
    <property type="entry name" value="Ig-like_fold"/>
</dbReference>
<name>A0ABQ9FSV3_TEGGR</name>
<dbReference type="PROSITE" id="PS50194">
    <property type="entry name" value="FILAMIN_REPEAT"/>
    <property type="match status" value="1"/>
</dbReference>
<evidence type="ECO:0000256" key="6">
    <source>
        <dbReference type="ARBA" id="ARBA00022833"/>
    </source>
</evidence>
<evidence type="ECO:0000259" key="11">
    <source>
        <dbReference type="PROSITE" id="PS50089"/>
    </source>
</evidence>
<dbReference type="Proteomes" id="UP001217089">
    <property type="component" value="Unassembled WGS sequence"/>
</dbReference>
<evidence type="ECO:0000256" key="3">
    <source>
        <dbReference type="ARBA" id="ARBA00022723"/>
    </source>
</evidence>
<dbReference type="SUPFAM" id="SSF81296">
    <property type="entry name" value="E set domains"/>
    <property type="match status" value="1"/>
</dbReference>
<dbReference type="InterPro" id="IPR001298">
    <property type="entry name" value="Filamin/ABP280_rpt"/>
</dbReference>
<dbReference type="SUPFAM" id="SSF57850">
    <property type="entry name" value="RING/U-box"/>
    <property type="match status" value="1"/>
</dbReference>
<dbReference type="InterPro" id="IPR011042">
    <property type="entry name" value="6-blade_b-propeller_TolB-like"/>
</dbReference>
<evidence type="ECO:0000256" key="4">
    <source>
        <dbReference type="ARBA" id="ARBA00022737"/>
    </source>
</evidence>
<evidence type="ECO:0000256" key="2">
    <source>
        <dbReference type="ARBA" id="ARBA00022553"/>
    </source>
</evidence>
<keyword evidence="4" id="KW-0677">Repeat</keyword>
<dbReference type="PANTHER" id="PTHR25462:SF285">
    <property type="entry name" value="RING-TYPE DOMAIN-CONTAINING PROTEIN"/>
    <property type="match status" value="1"/>
</dbReference>
<gene>
    <name evidence="13" type="ORF">KUTeg_001930</name>
</gene>
<comment type="caution">
    <text evidence="13">The sequence shown here is derived from an EMBL/GenBank/DDBJ whole genome shotgun (WGS) entry which is preliminary data.</text>
</comment>
<feature type="repeat" description="Filamin" evidence="8">
    <location>
        <begin position="350"/>
        <end position="421"/>
    </location>
</feature>
<keyword evidence="2" id="KW-0597">Phosphoprotein</keyword>
<evidence type="ECO:0000313" key="14">
    <source>
        <dbReference type="Proteomes" id="UP001217089"/>
    </source>
</evidence>
<dbReference type="CDD" id="cd16579">
    <property type="entry name" value="RING-HC_PML_C-V"/>
    <property type="match status" value="1"/>
</dbReference>
<evidence type="ECO:0000256" key="5">
    <source>
        <dbReference type="ARBA" id="ARBA00022771"/>
    </source>
</evidence>
<evidence type="ECO:0008006" key="15">
    <source>
        <dbReference type="Google" id="ProtNLM"/>
    </source>
</evidence>
<dbReference type="Gene3D" id="3.30.40.10">
    <property type="entry name" value="Zinc/RING finger domain, C3HC4 (zinc finger)"/>
    <property type="match status" value="1"/>
</dbReference>
<reference evidence="13 14" key="1">
    <citation type="submission" date="2022-12" db="EMBL/GenBank/DDBJ databases">
        <title>Chromosome-level genome of Tegillarca granosa.</title>
        <authorList>
            <person name="Kim J."/>
        </authorList>
    </citation>
    <scope>NUCLEOTIDE SEQUENCE [LARGE SCALE GENOMIC DNA]</scope>
    <source>
        <strain evidence="13">Teg-2019</strain>
        <tissue evidence="13">Adductor muscle</tissue>
    </source>
</reference>
<feature type="repeat" description="NHL" evidence="9">
    <location>
        <begin position="430"/>
        <end position="471"/>
    </location>
</feature>
<dbReference type="Pfam" id="PF00630">
    <property type="entry name" value="Filamin"/>
    <property type="match status" value="1"/>
</dbReference>
<dbReference type="PANTHER" id="PTHR25462">
    <property type="entry name" value="BONUS, ISOFORM C-RELATED"/>
    <property type="match status" value="1"/>
</dbReference>
<feature type="domain" description="B box-type" evidence="12">
    <location>
        <begin position="122"/>
        <end position="162"/>
    </location>
</feature>
<dbReference type="SMART" id="SM00184">
    <property type="entry name" value="RING"/>
    <property type="match status" value="1"/>
</dbReference>
<evidence type="ECO:0000259" key="12">
    <source>
        <dbReference type="PROSITE" id="PS50119"/>
    </source>
</evidence>
<evidence type="ECO:0000256" key="7">
    <source>
        <dbReference type="PROSITE-ProRule" id="PRU00024"/>
    </source>
</evidence>
<dbReference type="SUPFAM" id="SSF57845">
    <property type="entry name" value="B-box zinc-binding domain"/>
    <property type="match status" value="1"/>
</dbReference>
<keyword evidence="6" id="KW-0862">Zinc</keyword>
<dbReference type="InterPro" id="IPR014756">
    <property type="entry name" value="Ig_E-set"/>
</dbReference>
<feature type="coiled-coil region" evidence="10">
    <location>
        <begin position="234"/>
        <end position="266"/>
    </location>
</feature>
<dbReference type="SMART" id="SM00557">
    <property type="entry name" value="IG_FLMN"/>
    <property type="match status" value="1"/>
</dbReference>
<dbReference type="PROSITE" id="PS50119">
    <property type="entry name" value="ZF_BBOX"/>
    <property type="match status" value="1"/>
</dbReference>
<keyword evidence="3" id="KW-0479">Metal-binding</keyword>
<accession>A0ABQ9FSV3</accession>
<dbReference type="Gene3D" id="2.120.10.30">
    <property type="entry name" value="TolB, C-terminal domain"/>
    <property type="match status" value="1"/>
</dbReference>
<comment type="similarity">
    <text evidence="1">Belongs to the TRIM/RBCC family.</text>
</comment>
<protein>
    <recommendedName>
        <fullName evidence="15">Tripartite motif-containing protein 2-like</fullName>
    </recommendedName>
</protein>
<dbReference type="PROSITE" id="PS50089">
    <property type="entry name" value="ZF_RING_2"/>
    <property type="match status" value="1"/>
</dbReference>
<keyword evidence="5 7" id="KW-0863">Zinc-finger</keyword>
<dbReference type="InterPro" id="IPR017907">
    <property type="entry name" value="Znf_RING_CS"/>
</dbReference>
<dbReference type="InterPro" id="IPR027370">
    <property type="entry name" value="Znf-RING_euk"/>
</dbReference>
<evidence type="ECO:0000256" key="1">
    <source>
        <dbReference type="ARBA" id="ARBA00008518"/>
    </source>
</evidence>
<feature type="repeat" description="NHL" evidence="9">
    <location>
        <begin position="516"/>
        <end position="557"/>
    </location>
</feature>
<dbReference type="InterPro" id="IPR001841">
    <property type="entry name" value="Znf_RING"/>
</dbReference>
<feature type="domain" description="RING-type" evidence="11">
    <location>
        <begin position="37"/>
        <end position="85"/>
    </location>
</feature>
<dbReference type="Pfam" id="PF13445">
    <property type="entry name" value="zf-RING_UBOX"/>
    <property type="match status" value="1"/>
</dbReference>
<dbReference type="PROSITE" id="PS00518">
    <property type="entry name" value="ZF_RING_1"/>
    <property type="match status" value="1"/>
</dbReference>
<keyword evidence="10" id="KW-0175">Coiled coil</keyword>